<keyword evidence="3" id="KW-1185">Reference proteome</keyword>
<comment type="caution">
    <text evidence="2">The sequence shown here is derived from an EMBL/GenBank/DDBJ whole genome shotgun (WGS) entry which is preliminary data.</text>
</comment>
<accession>A0ABS8KKT1</accession>
<gene>
    <name evidence="2" type="ORF">LJ655_26410</name>
</gene>
<sequence>MTGLASGGDVADSAVPASDAGAAGVWIVSVGGAESAGGVAIDGSPGLAAECAVELSVLVLAAGSSWLHATVSVHSTMTAAAPFNRLRRGARIGLDKKGMALSPGGEGMPRHRGAEVSDAAA</sequence>
<evidence type="ECO:0000256" key="1">
    <source>
        <dbReference type="SAM" id="MobiDB-lite"/>
    </source>
</evidence>
<dbReference type="Proteomes" id="UP001430614">
    <property type="component" value="Unassembled WGS sequence"/>
</dbReference>
<proteinExistence type="predicted"/>
<dbReference type="EMBL" id="JAJITC010000019">
    <property type="protein sequence ID" value="MCC8405347.1"/>
    <property type="molecule type" value="Genomic_DNA"/>
</dbReference>
<name>A0ABS8KKT1_9BURK</name>
<evidence type="ECO:0000313" key="2">
    <source>
        <dbReference type="EMBL" id="MCC8405347.1"/>
    </source>
</evidence>
<feature type="region of interest" description="Disordered" evidence="1">
    <location>
        <begin position="98"/>
        <end position="121"/>
    </location>
</feature>
<evidence type="ECO:0000313" key="3">
    <source>
        <dbReference type="Proteomes" id="UP001430614"/>
    </source>
</evidence>
<reference evidence="2 3" key="1">
    <citation type="submission" date="2021-11" db="EMBL/GenBank/DDBJ databases">
        <authorList>
            <person name="Oh E.-T."/>
            <person name="Kim S.-B."/>
        </authorList>
    </citation>
    <scope>NUCLEOTIDE SEQUENCE [LARGE SCALE GENOMIC DNA]</scope>
    <source>
        <strain evidence="2 3">MMS20-SJTN17</strain>
    </source>
</reference>
<organism evidence="2 3">
    <name type="scientific">Paraburkholderia translucens</name>
    <dbReference type="NCBI Taxonomy" id="2886945"/>
    <lineage>
        <taxon>Bacteria</taxon>
        <taxon>Pseudomonadati</taxon>
        <taxon>Pseudomonadota</taxon>
        <taxon>Betaproteobacteria</taxon>
        <taxon>Burkholderiales</taxon>
        <taxon>Burkholderiaceae</taxon>
        <taxon>Paraburkholderia</taxon>
    </lineage>
</organism>
<protein>
    <submittedName>
        <fullName evidence="2">Uncharacterized protein</fullName>
    </submittedName>
</protein>
<dbReference type="RefSeq" id="WP_230564118.1">
    <property type="nucleotide sequence ID" value="NZ_JAJITC010000019.1"/>
</dbReference>